<evidence type="ECO:0000313" key="8">
    <source>
        <dbReference type="EMBL" id="ANZ45677.1"/>
    </source>
</evidence>
<dbReference type="SMART" id="SM00421">
    <property type="entry name" value="HTH_LUXR"/>
    <property type="match status" value="1"/>
</dbReference>
<evidence type="ECO:0000256" key="4">
    <source>
        <dbReference type="ARBA" id="ARBA00023163"/>
    </source>
</evidence>
<dbReference type="PROSITE" id="PS50110">
    <property type="entry name" value="RESPONSE_REGULATORY"/>
    <property type="match status" value="1"/>
</dbReference>
<dbReference type="Gene3D" id="3.40.50.2300">
    <property type="match status" value="1"/>
</dbReference>
<evidence type="ECO:0000259" key="6">
    <source>
        <dbReference type="PROSITE" id="PS50043"/>
    </source>
</evidence>
<evidence type="ECO:0000256" key="1">
    <source>
        <dbReference type="ARBA" id="ARBA00022553"/>
    </source>
</evidence>
<dbReference type="EMBL" id="CP016757">
    <property type="protein sequence ID" value="ANZ45677.1"/>
    <property type="molecule type" value="Genomic_DNA"/>
</dbReference>
<dbReference type="Pfam" id="PF00072">
    <property type="entry name" value="Response_reg"/>
    <property type="match status" value="1"/>
</dbReference>
<keyword evidence="9" id="KW-1185">Reference proteome</keyword>
<dbReference type="InterPro" id="IPR001789">
    <property type="entry name" value="Sig_transdc_resp-reg_receiver"/>
</dbReference>
<keyword evidence="3 8" id="KW-0238">DNA-binding</keyword>
<dbReference type="PANTHER" id="PTHR43214:SF41">
    <property type="entry name" value="NITRATE_NITRITE RESPONSE REGULATOR PROTEIN NARP"/>
    <property type="match status" value="1"/>
</dbReference>
<evidence type="ECO:0000313" key="9">
    <source>
        <dbReference type="Proteomes" id="UP000093044"/>
    </source>
</evidence>
<dbReference type="InterPro" id="IPR000792">
    <property type="entry name" value="Tscrpt_reg_LuxR_C"/>
</dbReference>
<dbReference type="GO" id="GO:0003677">
    <property type="term" value="F:DNA binding"/>
    <property type="evidence" value="ECO:0007669"/>
    <property type="project" value="UniProtKB-KW"/>
</dbReference>
<protein>
    <submittedName>
        <fullName evidence="8">DNA-binding response regulator</fullName>
    </submittedName>
</protein>
<evidence type="ECO:0000256" key="5">
    <source>
        <dbReference type="PROSITE-ProRule" id="PRU00169"/>
    </source>
</evidence>
<gene>
    <name evidence="8" type="ORF">BED41_11680</name>
</gene>
<dbReference type="CDD" id="cd17535">
    <property type="entry name" value="REC_NarL-like"/>
    <property type="match status" value="1"/>
</dbReference>
<dbReference type="PRINTS" id="PR00038">
    <property type="entry name" value="HTHLUXR"/>
</dbReference>
<dbReference type="KEGG" id="cpor:BED41_11680"/>
<dbReference type="InterPro" id="IPR039420">
    <property type="entry name" value="WalR-like"/>
</dbReference>
<keyword evidence="1 5" id="KW-0597">Phosphoprotein</keyword>
<dbReference type="PROSITE" id="PS50043">
    <property type="entry name" value="HTH_LUXR_2"/>
    <property type="match status" value="1"/>
</dbReference>
<dbReference type="OrthoDB" id="9779069at2"/>
<dbReference type="CDD" id="cd06170">
    <property type="entry name" value="LuxR_C_like"/>
    <property type="match status" value="1"/>
</dbReference>
<evidence type="ECO:0000256" key="3">
    <source>
        <dbReference type="ARBA" id="ARBA00023125"/>
    </source>
</evidence>
<dbReference type="STRING" id="1197717.BED41_11680"/>
<dbReference type="PANTHER" id="PTHR43214">
    <property type="entry name" value="TWO-COMPONENT RESPONSE REGULATOR"/>
    <property type="match status" value="1"/>
</dbReference>
<dbReference type="InterPro" id="IPR011006">
    <property type="entry name" value="CheY-like_superfamily"/>
</dbReference>
<dbReference type="GeneID" id="83058506"/>
<sequence length="218" mass="24425">MKKKIMLVDDHKLFLEGITGILSGIAHIEVAGRAHTGKSGLEMIRATNPDLVVLDITMPEMNGIEITRAVKREFPNIKILILSMHLDRRMIIEVLKAGADGYALKESEPEELVMAIDVVLSGLMYLSPNVVTILIRDYIQRLSIPDAPEKLEVLSTREKEVLALISEGKSAKSISSELCISRNTVDVHRRNLMQKLGCENLNELTRYAMREGLMNFDN</sequence>
<keyword evidence="2" id="KW-0805">Transcription regulation</keyword>
<organism evidence="8 9">
    <name type="scientific">Cloacibacillus porcorum</name>
    <dbReference type="NCBI Taxonomy" id="1197717"/>
    <lineage>
        <taxon>Bacteria</taxon>
        <taxon>Thermotogati</taxon>
        <taxon>Synergistota</taxon>
        <taxon>Synergistia</taxon>
        <taxon>Synergistales</taxon>
        <taxon>Synergistaceae</taxon>
        <taxon>Cloacibacillus</taxon>
    </lineage>
</organism>
<evidence type="ECO:0000256" key="2">
    <source>
        <dbReference type="ARBA" id="ARBA00023015"/>
    </source>
</evidence>
<dbReference type="SMART" id="SM00448">
    <property type="entry name" value="REC"/>
    <property type="match status" value="1"/>
</dbReference>
<dbReference type="AlphaFoldDB" id="A0A1B2I6V5"/>
<dbReference type="PROSITE" id="PS00622">
    <property type="entry name" value="HTH_LUXR_1"/>
    <property type="match status" value="1"/>
</dbReference>
<accession>A0A1B2I6V5</accession>
<dbReference type="SUPFAM" id="SSF46894">
    <property type="entry name" value="C-terminal effector domain of the bipartite response regulators"/>
    <property type="match status" value="1"/>
</dbReference>
<dbReference type="Pfam" id="PF00196">
    <property type="entry name" value="GerE"/>
    <property type="match status" value="1"/>
</dbReference>
<dbReference type="SUPFAM" id="SSF52172">
    <property type="entry name" value="CheY-like"/>
    <property type="match status" value="1"/>
</dbReference>
<dbReference type="GO" id="GO:0000160">
    <property type="term" value="P:phosphorelay signal transduction system"/>
    <property type="evidence" value="ECO:0007669"/>
    <property type="project" value="InterPro"/>
</dbReference>
<proteinExistence type="predicted"/>
<feature type="domain" description="HTH luxR-type" evidence="6">
    <location>
        <begin position="147"/>
        <end position="212"/>
    </location>
</feature>
<reference evidence="8" key="1">
    <citation type="submission" date="2016-08" db="EMBL/GenBank/DDBJ databases">
        <title>Complete genome of Cloacibacillus porcorum.</title>
        <authorList>
            <person name="Looft T."/>
            <person name="Bayles D.O."/>
            <person name="Alt D.P."/>
        </authorList>
    </citation>
    <scope>NUCLEOTIDE SEQUENCE [LARGE SCALE GENOMIC DNA]</scope>
    <source>
        <strain evidence="8">CL-84</strain>
    </source>
</reference>
<dbReference type="Proteomes" id="UP000093044">
    <property type="component" value="Chromosome"/>
</dbReference>
<evidence type="ECO:0000259" key="7">
    <source>
        <dbReference type="PROSITE" id="PS50110"/>
    </source>
</evidence>
<name>A0A1B2I6V5_9BACT</name>
<dbReference type="InterPro" id="IPR058245">
    <property type="entry name" value="NreC/VraR/RcsB-like_REC"/>
</dbReference>
<dbReference type="InterPro" id="IPR016032">
    <property type="entry name" value="Sig_transdc_resp-reg_C-effctor"/>
</dbReference>
<feature type="domain" description="Response regulatory" evidence="7">
    <location>
        <begin position="4"/>
        <end position="120"/>
    </location>
</feature>
<feature type="modified residue" description="4-aspartylphosphate" evidence="5">
    <location>
        <position position="55"/>
    </location>
</feature>
<keyword evidence="4" id="KW-0804">Transcription</keyword>
<dbReference type="RefSeq" id="WP_066746434.1">
    <property type="nucleotide sequence ID" value="NZ_CP016757.1"/>
</dbReference>
<dbReference type="GO" id="GO:0006355">
    <property type="term" value="P:regulation of DNA-templated transcription"/>
    <property type="evidence" value="ECO:0007669"/>
    <property type="project" value="InterPro"/>
</dbReference>